<dbReference type="RefSeq" id="WP_240098653.1">
    <property type="nucleotide sequence ID" value="NZ_JAJSON010000020.1"/>
</dbReference>
<dbReference type="Pfam" id="PF20321">
    <property type="entry name" value="DUF6616"/>
    <property type="match status" value="1"/>
</dbReference>
<keyword evidence="1" id="KW-0732">Signal</keyword>
<evidence type="ECO:0000256" key="1">
    <source>
        <dbReference type="SAM" id="SignalP"/>
    </source>
</evidence>
<accession>A0A9X2A6A3</accession>
<evidence type="ECO:0000313" key="3">
    <source>
        <dbReference type="Proteomes" id="UP001139344"/>
    </source>
</evidence>
<organism evidence="2 3">
    <name type="scientific">Christiangramia crocea</name>
    <dbReference type="NCBI Taxonomy" id="2904124"/>
    <lineage>
        <taxon>Bacteria</taxon>
        <taxon>Pseudomonadati</taxon>
        <taxon>Bacteroidota</taxon>
        <taxon>Flavobacteriia</taxon>
        <taxon>Flavobacteriales</taxon>
        <taxon>Flavobacteriaceae</taxon>
        <taxon>Christiangramia</taxon>
    </lineage>
</organism>
<gene>
    <name evidence="2" type="ORF">LU635_09855</name>
</gene>
<keyword evidence="3" id="KW-1185">Reference proteome</keyword>
<protein>
    <recommendedName>
        <fullName evidence="4">DUF695 domain-containing protein</fullName>
    </recommendedName>
</protein>
<proteinExistence type="predicted"/>
<dbReference type="EMBL" id="JAJSON010000020">
    <property type="protein sequence ID" value="MCG9971940.1"/>
    <property type="molecule type" value="Genomic_DNA"/>
</dbReference>
<reference evidence="2" key="1">
    <citation type="submission" date="2021-12" db="EMBL/GenBank/DDBJ databases">
        <title>Description of Gramella crocea sp. nov., a new bacterium isolated from activated sludge.</title>
        <authorList>
            <person name="Zhang X."/>
        </authorList>
    </citation>
    <scope>NUCLEOTIDE SEQUENCE</scope>
    <source>
        <strain evidence="2">YB25</strain>
    </source>
</reference>
<feature type="chain" id="PRO_5040754597" description="DUF695 domain-containing protein" evidence="1">
    <location>
        <begin position="21"/>
        <end position="142"/>
    </location>
</feature>
<evidence type="ECO:0000313" key="2">
    <source>
        <dbReference type="EMBL" id="MCG9971940.1"/>
    </source>
</evidence>
<evidence type="ECO:0008006" key="4">
    <source>
        <dbReference type="Google" id="ProtNLM"/>
    </source>
</evidence>
<sequence length="142" mass="16371">MKRLFLFLSISFFCFSVLSAQENTQPENGYILTEIWKAKPEWYKLTTEQRTDFFENKINPVLMQTLESGAQIIGTAINNNTGGERMDYQFMAVWKFPNKKSSDQLEKAAKEAGFLKYFDQVNFSGNIIPPPALNEHMVKISK</sequence>
<name>A0A9X2A6A3_9FLAO</name>
<dbReference type="AlphaFoldDB" id="A0A9X2A6A3"/>
<comment type="caution">
    <text evidence="2">The sequence shown here is derived from an EMBL/GenBank/DDBJ whole genome shotgun (WGS) entry which is preliminary data.</text>
</comment>
<dbReference type="Proteomes" id="UP001139344">
    <property type="component" value="Unassembled WGS sequence"/>
</dbReference>
<feature type="signal peptide" evidence="1">
    <location>
        <begin position="1"/>
        <end position="20"/>
    </location>
</feature>
<dbReference type="InterPro" id="IPR046724">
    <property type="entry name" value="DUF6616"/>
</dbReference>